<reference evidence="4" key="1">
    <citation type="submission" date="2014-12" db="EMBL/GenBank/DDBJ databases">
        <title>Insight into the proteome of Arion vulgaris.</title>
        <authorList>
            <person name="Aradska J."/>
            <person name="Bulat T."/>
            <person name="Smidak R."/>
            <person name="Sarate P."/>
            <person name="Gangsoo J."/>
            <person name="Sialana F."/>
            <person name="Bilban M."/>
            <person name="Lubec G."/>
        </authorList>
    </citation>
    <scope>NUCLEOTIDE SEQUENCE</scope>
    <source>
        <tissue evidence="4">Skin</tissue>
    </source>
</reference>
<keyword evidence="2" id="KW-0547">Nucleotide-binding</keyword>
<dbReference type="GO" id="GO:0005764">
    <property type="term" value="C:lysosome"/>
    <property type="evidence" value="ECO:0007669"/>
    <property type="project" value="TreeGrafter"/>
</dbReference>
<dbReference type="GO" id="GO:0090385">
    <property type="term" value="P:phagosome-lysosome fusion"/>
    <property type="evidence" value="ECO:0007669"/>
    <property type="project" value="TreeGrafter"/>
</dbReference>
<keyword evidence="3" id="KW-0342">GTP-binding</keyword>
<dbReference type="SMART" id="SM00175">
    <property type="entry name" value="RAB"/>
    <property type="match status" value="1"/>
</dbReference>
<dbReference type="InterPro" id="IPR027417">
    <property type="entry name" value="P-loop_NTPase"/>
</dbReference>
<dbReference type="SUPFAM" id="SSF52540">
    <property type="entry name" value="P-loop containing nucleoside triphosphate hydrolases"/>
    <property type="match status" value="1"/>
</dbReference>
<feature type="non-terminal residue" evidence="4">
    <location>
        <position position="1"/>
    </location>
</feature>
<dbReference type="PRINTS" id="PR00449">
    <property type="entry name" value="RASTRNSFRMNG"/>
</dbReference>
<accession>A0A0B7BVT9</accession>
<dbReference type="GO" id="GO:0005770">
    <property type="term" value="C:late endosome"/>
    <property type="evidence" value="ECO:0007669"/>
    <property type="project" value="TreeGrafter"/>
</dbReference>
<comment type="similarity">
    <text evidence="1">Belongs to the small GTPase superfamily. Rab family.</text>
</comment>
<evidence type="ECO:0000256" key="2">
    <source>
        <dbReference type="ARBA" id="ARBA00022741"/>
    </source>
</evidence>
<dbReference type="GO" id="GO:0005525">
    <property type="term" value="F:GTP binding"/>
    <property type="evidence" value="ECO:0007669"/>
    <property type="project" value="UniProtKB-KW"/>
</dbReference>
<feature type="non-terminal residue" evidence="4">
    <location>
        <position position="100"/>
    </location>
</feature>
<evidence type="ECO:0000256" key="1">
    <source>
        <dbReference type="ARBA" id="ARBA00006270"/>
    </source>
</evidence>
<proteinExistence type="inferred from homology"/>
<dbReference type="GO" id="GO:0008333">
    <property type="term" value="P:endosome to lysosome transport"/>
    <property type="evidence" value="ECO:0007669"/>
    <property type="project" value="TreeGrafter"/>
</dbReference>
<sequence>QRYVSNCFIEEYMCTIGVDFFTKIVEKHGGKQTRLRLQFWDIAGQERYTMLTRAYYRYARGCIIMFDLTDPISFDNVKKWKKAVDSTTLDDHSATIPCLL</sequence>
<dbReference type="PROSITE" id="PS51421">
    <property type="entry name" value="RAS"/>
    <property type="match status" value="1"/>
</dbReference>
<protein>
    <submittedName>
        <fullName evidence="4">Uncharacterized protein</fullName>
    </submittedName>
</protein>
<dbReference type="GO" id="GO:0003924">
    <property type="term" value="F:GTPase activity"/>
    <property type="evidence" value="ECO:0007669"/>
    <property type="project" value="InterPro"/>
</dbReference>
<evidence type="ECO:0000256" key="3">
    <source>
        <dbReference type="ARBA" id="ARBA00023134"/>
    </source>
</evidence>
<dbReference type="Pfam" id="PF00071">
    <property type="entry name" value="Ras"/>
    <property type="match status" value="1"/>
</dbReference>
<name>A0A0B7BVT9_9EUPU</name>
<dbReference type="PROSITE" id="PS51419">
    <property type="entry name" value="RAB"/>
    <property type="match status" value="1"/>
</dbReference>
<evidence type="ECO:0000313" key="4">
    <source>
        <dbReference type="EMBL" id="CEK97032.1"/>
    </source>
</evidence>
<dbReference type="PANTHER" id="PTHR47981:SF20">
    <property type="entry name" value="RAS-RELATED PROTEIN RAB-7A"/>
    <property type="match status" value="1"/>
</dbReference>
<gene>
    <name evidence="4" type="primary">ORF214432</name>
</gene>
<dbReference type="AlphaFoldDB" id="A0A0B7BVT9"/>
<dbReference type="PANTHER" id="PTHR47981">
    <property type="entry name" value="RAB FAMILY"/>
    <property type="match status" value="1"/>
</dbReference>
<dbReference type="GO" id="GO:0045335">
    <property type="term" value="C:phagocytic vesicle"/>
    <property type="evidence" value="ECO:0007669"/>
    <property type="project" value="TreeGrafter"/>
</dbReference>
<organism evidence="4">
    <name type="scientific">Arion vulgaris</name>
    <dbReference type="NCBI Taxonomy" id="1028688"/>
    <lineage>
        <taxon>Eukaryota</taxon>
        <taxon>Metazoa</taxon>
        <taxon>Spiralia</taxon>
        <taxon>Lophotrochozoa</taxon>
        <taxon>Mollusca</taxon>
        <taxon>Gastropoda</taxon>
        <taxon>Heterobranchia</taxon>
        <taxon>Euthyneura</taxon>
        <taxon>Panpulmonata</taxon>
        <taxon>Eupulmonata</taxon>
        <taxon>Stylommatophora</taxon>
        <taxon>Helicina</taxon>
        <taxon>Arionoidea</taxon>
        <taxon>Arionidae</taxon>
        <taxon>Arion</taxon>
    </lineage>
</organism>
<dbReference type="FunFam" id="3.40.50.300:FF:001447">
    <property type="entry name" value="Ras-related protein Rab-1B"/>
    <property type="match status" value="1"/>
</dbReference>
<dbReference type="InterPro" id="IPR001806">
    <property type="entry name" value="Small_GTPase"/>
</dbReference>
<dbReference type="Gene3D" id="3.40.50.300">
    <property type="entry name" value="P-loop containing nucleotide triphosphate hydrolases"/>
    <property type="match status" value="1"/>
</dbReference>
<dbReference type="EMBL" id="HACG01050167">
    <property type="protein sequence ID" value="CEK97032.1"/>
    <property type="molecule type" value="Transcribed_RNA"/>
</dbReference>